<dbReference type="SUPFAM" id="SSF49785">
    <property type="entry name" value="Galactose-binding domain-like"/>
    <property type="match status" value="1"/>
</dbReference>
<dbReference type="InterPro" id="IPR008979">
    <property type="entry name" value="Galactose-bd-like_sf"/>
</dbReference>
<protein>
    <submittedName>
        <fullName evidence="3">TRPC2 protein</fullName>
    </submittedName>
</protein>
<dbReference type="InterPro" id="IPR002706">
    <property type="entry name" value="Xrcc1_N"/>
</dbReference>
<gene>
    <name evidence="3" type="primary">Trpc2</name>
    <name evidence="3" type="ORF">NEOCOR_R09448</name>
</gene>
<feature type="non-terminal residue" evidence="3">
    <location>
        <position position="1"/>
    </location>
</feature>
<dbReference type="EMBL" id="VYZS01326542">
    <property type="protein sequence ID" value="NXS13237.1"/>
    <property type="molecule type" value="Genomic_DNA"/>
</dbReference>
<comment type="caution">
    <text evidence="3">The sequence shown here is derived from an EMBL/GenBank/DDBJ whole genome shotgun (WGS) entry which is preliminary data.</text>
</comment>
<evidence type="ECO:0000313" key="4">
    <source>
        <dbReference type="Proteomes" id="UP000560066"/>
    </source>
</evidence>
<accession>A0A7L2RXM4</accession>
<reference evidence="3 4" key="1">
    <citation type="submission" date="2019-09" db="EMBL/GenBank/DDBJ databases">
        <title>Bird 10,000 Genomes (B10K) Project - Family phase.</title>
        <authorList>
            <person name="Zhang G."/>
        </authorList>
    </citation>
    <scope>NUCLEOTIDE SEQUENCE [LARGE SCALE GENOMIC DNA]</scope>
    <source>
        <strain evidence="3">B10K-DU-002-79</strain>
    </source>
</reference>
<feature type="domain" description="DNA-repair protein Xrcc1 N-terminal" evidence="2">
    <location>
        <begin position="8"/>
        <end position="36"/>
    </location>
</feature>
<dbReference type="GO" id="GO:0000012">
    <property type="term" value="P:single strand break repair"/>
    <property type="evidence" value="ECO:0007669"/>
    <property type="project" value="InterPro"/>
</dbReference>
<dbReference type="Gene3D" id="2.60.120.260">
    <property type="entry name" value="Galactose-binding domain-like"/>
    <property type="match status" value="1"/>
</dbReference>
<evidence type="ECO:0000259" key="2">
    <source>
        <dbReference type="Pfam" id="PF01834"/>
    </source>
</evidence>
<feature type="non-terminal residue" evidence="3">
    <location>
        <position position="78"/>
    </location>
</feature>
<dbReference type="OrthoDB" id="25840at2759"/>
<dbReference type="Proteomes" id="UP000560066">
    <property type="component" value="Unassembled WGS sequence"/>
</dbReference>
<keyword evidence="4" id="KW-1185">Reference proteome</keyword>
<evidence type="ECO:0000256" key="1">
    <source>
        <dbReference type="SAM" id="MobiDB-lite"/>
    </source>
</evidence>
<dbReference type="GO" id="GO:0003684">
    <property type="term" value="F:damaged DNA binding"/>
    <property type="evidence" value="ECO:0007669"/>
    <property type="project" value="InterPro"/>
</dbReference>
<evidence type="ECO:0000313" key="3">
    <source>
        <dbReference type="EMBL" id="NXS13237.1"/>
    </source>
</evidence>
<dbReference type="Pfam" id="PF01834">
    <property type="entry name" value="XRCC1_N"/>
    <property type="match status" value="1"/>
</dbReference>
<sequence>PADFPVLAVGQKWDRLRLTCRQPFSKRSFGLSFLRLRTPQEQHPEPPRPVPPLEEAEPSDTPWCSSPDLHRVVSPKPC</sequence>
<feature type="region of interest" description="Disordered" evidence="1">
    <location>
        <begin position="35"/>
        <end position="78"/>
    </location>
</feature>
<dbReference type="AlphaFoldDB" id="A0A7L2RXM4"/>
<proteinExistence type="predicted"/>
<dbReference type="GO" id="GO:0005634">
    <property type="term" value="C:nucleus"/>
    <property type="evidence" value="ECO:0007669"/>
    <property type="project" value="InterPro"/>
</dbReference>
<name>A0A7L2RXM4_9PASS</name>
<organism evidence="3 4">
    <name type="scientific">Neodrepanis coruscans</name>
    <name type="common">wattled asity</name>
    <dbReference type="NCBI Taxonomy" id="254563"/>
    <lineage>
        <taxon>Eukaryota</taxon>
        <taxon>Metazoa</taxon>
        <taxon>Chordata</taxon>
        <taxon>Craniata</taxon>
        <taxon>Vertebrata</taxon>
        <taxon>Euteleostomi</taxon>
        <taxon>Archelosauria</taxon>
        <taxon>Archosauria</taxon>
        <taxon>Dinosauria</taxon>
        <taxon>Saurischia</taxon>
        <taxon>Theropoda</taxon>
        <taxon>Coelurosauria</taxon>
        <taxon>Aves</taxon>
        <taxon>Neognathae</taxon>
        <taxon>Neoaves</taxon>
        <taxon>Telluraves</taxon>
        <taxon>Australaves</taxon>
        <taxon>Passeriformes</taxon>
        <taxon>Philepittidae</taxon>
        <taxon>Neodrepanis</taxon>
    </lineage>
</organism>